<evidence type="ECO:0000313" key="3">
    <source>
        <dbReference type="Proteomes" id="UP000190188"/>
    </source>
</evidence>
<accession>A0A1T2X3B2</accession>
<feature type="compositionally biased region" description="Polar residues" evidence="1">
    <location>
        <begin position="51"/>
        <end position="65"/>
    </location>
</feature>
<dbReference type="Proteomes" id="UP000190188">
    <property type="component" value="Unassembled WGS sequence"/>
</dbReference>
<comment type="caution">
    <text evidence="2">The sequence shown here is derived from an EMBL/GenBank/DDBJ whole genome shotgun (WGS) entry which is preliminary data.</text>
</comment>
<feature type="region of interest" description="Disordered" evidence="1">
    <location>
        <begin position="51"/>
        <end position="72"/>
    </location>
</feature>
<dbReference type="STRING" id="1324314.BVG16_24590"/>
<dbReference type="AlphaFoldDB" id="A0A1T2X3B2"/>
<organism evidence="2 3">
    <name type="scientific">Paenibacillus selenitireducens</name>
    <dbReference type="NCBI Taxonomy" id="1324314"/>
    <lineage>
        <taxon>Bacteria</taxon>
        <taxon>Bacillati</taxon>
        <taxon>Bacillota</taxon>
        <taxon>Bacilli</taxon>
        <taxon>Bacillales</taxon>
        <taxon>Paenibacillaceae</taxon>
        <taxon>Paenibacillus</taxon>
    </lineage>
</organism>
<name>A0A1T2X3B2_9BACL</name>
<proteinExistence type="predicted"/>
<protein>
    <submittedName>
        <fullName evidence="2">Uncharacterized protein</fullName>
    </submittedName>
</protein>
<evidence type="ECO:0000313" key="2">
    <source>
        <dbReference type="EMBL" id="OPA74305.1"/>
    </source>
</evidence>
<gene>
    <name evidence="2" type="ORF">BVG16_24590</name>
</gene>
<dbReference type="RefSeq" id="WP_078501851.1">
    <property type="nucleotide sequence ID" value="NZ_MSZX01000011.1"/>
</dbReference>
<sequence>MSDQSRKAVQDMIQADFDSMNAATSASVGLTSMQYGRDDVQPAGDVISEASNSAAKVPASDTTNLFDDEYIN</sequence>
<dbReference type="OrthoDB" id="2628262at2"/>
<dbReference type="EMBL" id="MSZX01000011">
    <property type="protein sequence ID" value="OPA74305.1"/>
    <property type="molecule type" value="Genomic_DNA"/>
</dbReference>
<keyword evidence="3" id="KW-1185">Reference proteome</keyword>
<reference evidence="2 3" key="1">
    <citation type="submission" date="2017-01" db="EMBL/GenBank/DDBJ databases">
        <title>Genome analysis of Paenibacillus selenitrireducens ES3-24.</title>
        <authorList>
            <person name="Xu D."/>
            <person name="Yao R."/>
            <person name="Zheng S."/>
        </authorList>
    </citation>
    <scope>NUCLEOTIDE SEQUENCE [LARGE SCALE GENOMIC DNA]</scope>
    <source>
        <strain evidence="2 3">ES3-24</strain>
    </source>
</reference>
<evidence type="ECO:0000256" key="1">
    <source>
        <dbReference type="SAM" id="MobiDB-lite"/>
    </source>
</evidence>